<evidence type="ECO:0000313" key="2">
    <source>
        <dbReference type="Proteomes" id="UP000623967"/>
    </source>
</evidence>
<name>A0ABS1TI47_9BACI</name>
<gene>
    <name evidence="1" type="ORF">JK635_00400</name>
</gene>
<evidence type="ECO:0008006" key="3">
    <source>
        <dbReference type="Google" id="ProtNLM"/>
    </source>
</evidence>
<protein>
    <recommendedName>
        <fullName evidence="3">DUF2802 domain-containing protein</fullName>
    </recommendedName>
</protein>
<dbReference type="Proteomes" id="UP000623967">
    <property type="component" value="Unassembled WGS sequence"/>
</dbReference>
<evidence type="ECO:0000313" key="1">
    <source>
        <dbReference type="EMBL" id="MBL4950704.1"/>
    </source>
</evidence>
<reference evidence="1 2" key="1">
    <citation type="submission" date="2021-01" db="EMBL/GenBank/DDBJ databases">
        <title>Genome public.</title>
        <authorList>
            <person name="Liu C."/>
            <person name="Sun Q."/>
        </authorList>
    </citation>
    <scope>NUCLEOTIDE SEQUENCE [LARGE SCALE GENOMIC DNA]</scope>
    <source>
        <strain evidence="1 2">YIM B02564</strain>
    </source>
</reference>
<dbReference type="RefSeq" id="WP_202651316.1">
    <property type="nucleotide sequence ID" value="NZ_JAESWB010000005.1"/>
</dbReference>
<comment type="caution">
    <text evidence="1">The sequence shown here is derived from an EMBL/GenBank/DDBJ whole genome shotgun (WGS) entry which is preliminary data.</text>
</comment>
<organism evidence="1 2">
    <name type="scientific">Neobacillus paridis</name>
    <dbReference type="NCBI Taxonomy" id="2803862"/>
    <lineage>
        <taxon>Bacteria</taxon>
        <taxon>Bacillati</taxon>
        <taxon>Bacillota</taxon>
        <taxon>Bacilli</taxon>
        <taxon>Bacillales</taxon>
        <taxon>Bacillaceae</taxon>
        <taxon>Neobacillus</taxon>
    </lineage>
</organism>
<proteinExistence type="predicted"/>
<dbReference type="EMBL" id="JAESWB010000005">
    <property type="protein sequence ID" value="MBL4950704.1"/>
    <property type="molecule type" value="Genomic_DNA"/>
</dbReference>
<sequence>MEWTLALLFVISILLLFISLGSTRRNAKKEQNEIDMIHMALMKEINDMQGAIRNIELDLEVIAKEAGVQLSDDEKLLMREILDLYKRKYSIESIAEKKQVSVSKIEQLLTPHLTSKDERRKAANEN</sequence>
<accession>A0ABS1TI47</accession>
<keyword evidence="2" id="KW-1185">Reference proteome</keyword>